<keyword evidence="3" id="KW-1133">Transmembrane helix</keyword>
<keyword evidence="1" id="KW-0433">Leucine-rich repeat</keyword>
<protein>
    <recommendedName>
        <fullName evidence="4">C-JID domain-containing protein</fullName>
    </recommendedName>
</protein>
<dbReference type="Proteomes" id="UP000836841">
    <property type="component" value="Chromosome 2"/>
</dbReference>
<feature type="transmembrane region" description="Helical" evidence="3">
    <location>
        <begin position="434"/>
        <end position="453"/>
    </location>
</feature>
<feature type="transmembrane region" description="Helical" evidence="3">
    <location>
        <begin position="327"/>
        <end position="348"/>
    </location>
</feature>
<sequence>MINLRFLKFYKKSLERKKDVRWYVPERFNDFPDKLKLLSWPGYPMECLPSDFCPEYLVELKMPNSKLQLAEVRWPDKAQDTNDARTNLSLIIFTNCFNLNQEAFIQQSASEYLILPGVEVPLYFTHRSTGRFLTVPLRCSTLSQQSFLDFKACVVVHCRFRDKHGNYFEPAKPRYLSLHQKYNHLIIFDCHFPLNQDYNQVEIEFRLASIRLKLKGCGVRLSDDTTPFLATHNEVEASGEELEGKERVMSLLKEFSSPENRFGNPNACTHVFEADNMVDDRCHETEEGEECGDSDVDTKRSRKRMRFWICLVYGDKKKMAEQQMKPVASLLLLLNFCMYAIVLGIGAWSMNKAINHGFLIGADYSLPAHFSPIYFPMGNAATGFFMMFALIAGVAGAASVISGVSHLQSWTTASLPAAVSAATIAWSLTRTMEAFLIILSATQLIYIAAIYGVRK</sequence>
<organism evidence="5 6">
    <name type="scientific">Thlaspi arvense</name>
    <name type="common">Field penny-cress</name>
    <dbReference type="NCBI Taxonomy" id="13288"/>
    <lineage>
        <taxon>Eukaryota</taxon>
        <taxon>Viridiplantae</taxon>
        <taxon>Streptophyta</taxon>
        <taxon>Embryophyta</taxon>
        <taxon>Tracheophyta</taxon>
        <taxon>Spermatophyta</taxon>
        <taxon>Magnoliopsida</taxon>
        <taxon>eudicotyledons</taxon>
        <taxon>Gunneridae</taxon>
        <taxon>Pentapetalae</taxon>
        <taxon>rosids</taxon>
        <taxon>malvids</taxon>
        <taxon>Brassicales</taxon>
        <taxon>Brassicaceae</taxon>
        <taxon>Thlaspideae</taxon>
        <taxon>Thlaspi</taxon>
    </lineage>
</organism>
<keyword evidence="3" id="KW-0812">Transmembrane</keyword>
<name>A0AAU9RMW3_THLAR</name>
<feature type="transmembrane region" description="Helical" evidence="3">
    <location>
        <begin position="373"/>
        <end position="398"/>
    </location>
</feature>
<feature type="domain" description="C-JID" evidence="4">
    <location>
        <begin position="115"/>
        <end position="221"/>
    </location>
</feature>
<dbReference type="Pfam" id="PF05512">
    <property type="entry name" value="AWPM-19"/>
    <property type="match status" value="1"/>
</dbReference>
<dbReference type="InterPro" id="IPR045344">
    <property type="entry name" value="C-JID"/>
</dbReference>
<evidence type="ECO:0000313" key="5">
    <source>
        <dbReference type="EMBL" id="CAH2046201.1"/>
    </source>
</evidence>
<evidence type="ECO:0000259" key="4">
    <source>
        <dbReference type="Pfam" id="PF20160"/>
    </source>
</evidence>
<keyword evidence="3" id="KW-0472">Membrane</keyword>
<evidence type="ECO:0000256" key="1">
    <source>
        <dbReference type="ARBA" id="ARBA00022614"/>
    </source>
</evidence>
<evidence type="ECO:0000256" key="3">
    <source>
        <dbReference type="SAM" id="Phobius"/>
    </source>
</evidence>
<reference evidence="5 6" key="1">
    <citation type="submission" date="2022-03" db="EMBL/GenBank/DDBJ databases">
        <authorList>
            <person name="Nunn A."/>
            <person name="Chopra R."/>
            <person name="Nunn A."/>
            <person name="Contreras Garrido A."/>
        </authorList>
    </citation>
    <scope>NUCLEOTIDE SEQUENCE [LARGE SCALE GENOMIC DNA]</scope>
</reference>
<gene>
    <name evidence="5" type="ORF">TAV2_LOCUS7168</name>
</gene>
<dbReference type="InterPro" id="IPR008390">
    <property type="entry name" value="AWPM-19"/>
</dbReference>
<accession>A0AAU9RMW3</accession>
<dbReference type="PANTHER" id="PTHR33294">
    <property type="entry name" value="AWPM-19-LIKE FAMILY PROTEIN"/>
    <property type="match status" value="1"/>
</dbReference>
<evidence type="ECO:0000256" key="2">
    <source>
        <dbReference type="ARBA" id="ARBA00022737"/>
    </source>
</evidence>
<dbReference type="EMBL" id="OU466858">
    <property type="protein sequence ID" value="CAH2046201.1"/>
    <property type="molecule type" value="Genomic_DNA"/>
</dbReference>
<dbReference type="PANTHER" id="PTHR33294:SF7">
    <property type="entry name" value="AWPM-19-LIKE FAMILY PROTEIN"/>
    <property type="match status" value="1"/>
</dbReference>
<dbReference type="Pfam" id="PF20160">
    <property type="entry name" value="C-JID"/>
    <property type="match status" value="1"/>
</dbReference>
<dbReference type="AlphaFoldDB" id="A0AAU9RMW3"/>
<evidence type="ECO:0000313" key="6">
    <source>
        <dbReference type="Proteomes" id="UP000836841"/>
    </source>
</evidence>
<keyword evidence="2" id="KW-0677">Repeat</keyword>
<keyword evidence="6" id="KW-1185">Reference proteome</keyword>
<proteinExistence type="predicted"/>
<feature type="transmembrane region" description="Helical" evidence="3">
    <location>
        <begin position="410"/>
        <end position="428"/>
    </location>
</feature>